<evidence type="ECO:0000256" key="6">
    <source>
        <dbReference type="ARBA" id="ARBA00023015"/>
    </source>
</evidence>
<dbReference type="GO" id="GO:0000981">
    <property type="term" value="F:DNA-binding transcription factor activity, RNA polymerase II-specific"/>
    <property type="evidence" value="ECO:0007669"/>
    <property type="project" value="InterPro"/>
</dbReference>
<dbReference type="InterPro" id="IPR036864">
    <property type="entry name" value="Zn2-C6_fun-type_DNA-bd_sf"/>
</dbReference>
<dbReference type="Gene3D" id="3.30.160.60">
    <property type="entry name" value="Classic Zinc Finger"/>
    <property type="match status" value="1"/>
</dbReference>
<keyword evidence="5" id="KW-0862">Zinc</keyword>
<keyword evidence="4 10" id="KW-0863">Zinc-finger</keyword>
<dbReference type="GO" id="GO:0000978">
    <property type="term" value="F:RNA polymerase II cis-regulatory region sequence-specific DNA binding"/>
    <property type="evidence" value="ECO:0007669"/>
    <property type="project" value="InterPro"/>
</dbReference>
<dbReference type="PhylomeDB" id="B0YAU0"/>
<dbReference type="OrthoDB" id="654211at2759"/>
<evidence type="ECO:0000256" key="5">
    <source>
        <dbReference type="ARBA" id="ARBA00022833"/>
    </source>
</evidence>
<dbReference type="VEuPathDB" id="FungiDB:AFUB_085820"/>
<sequence>MKTSPAYANLATSPHQCSICFKSYKRREHLQRHRNSHSADRPHRCPACPSTFQRADVLRRHLRTCDRIISSAYQGATRKRACDRCARQKKACNSARPCQNCSKRGVGCAYSTPKNDTSAGTEIASPSISLGADSSNAAPAAATSVDLWTPRTGNDERPDSTGFDAFACPDLGLLQYCDQSWQDLFNVGSEDLSPTSGDRNYFFHFLDTFTSRTGFVSSFECGTLEQRFMVLYSIEEKERLSDAFWTIDMDQCSNQESNNSYGVSSQWLNDPLALQTHQILLLIKEVVMIKPRNSCVTISWSQDIEQRCLQFFSPTSLRKYIELYWLIWSPNVNFLHRPSFHPASSKPILLASMAIIGACVSPNLEDNDNAWMWFNCVEEAVFADEDFNRDPVSPFSPVRDRQKMQALQAAYMVCLYQNWEGTDASKKRIRRHRFSTVVSTVRDLDITTARHVDYNAKHRDEFSWNEFRFQVNSPARTFIWVFLMDTAFVTFNNLPPRMVVKEMKMHVAAPESCFQAPTADQCYDAIRHWMPSASLCWKFSFRALFETLCIDDLTVKMQQAVAALGPLNLFTIISGIHSLVFHYQSFFSAGNLLSRTHTALQNFKHIWHLHETTAIGRLPHTTVDESNLNADNMWQRVGFCRHAGDFWLLASVKVDRLSVAEAEQHRATRGELVPDDSEQSDPILPQYDQTSMRQVNELISEFQRVHLGDMPSAVD</sequence>
<proteinExistence type="predicted"/>
<keyword evidence="2" id="KW-0479">Metal-binding</keyword>
<evidence type="ECO:0000256" key="4">
    <source>
        <dbReference type="ARBA" id="ARBA00022771"/>
    </source>
</evidence>
<feature type="domain" description="C2H2-type" evidence="13">
    <location>
        <begin position="15"/>
        <end position="42"/>
    </location>
</feature>
<dbReference type="PROSITE" id="PS50157">
    <property type="entry name" value="ZINC_FINGER_C2H2_2"/>
    <property type="match status" value="1"/>
</dbReference>
<evidence type="ECO:0000313" key="15">
    <source>
        <dbReference type="Proteomes" id="UP000001699"/>
    </source>
</evidence>
<evidence type="ECO:0000256" key="7">
    <source>
        <dbReference type="ARBA" id="ARBA00023125"/>
    </source>
</evidence>
<name>B0YAU0_ASPFC</name>
<keyword evidence="8" id="KW-0804">Transcription</keyword>
<feature type="region of interest" description="Disordered" evidence="11">
    <location>
        <begin position="665"/>
        <end position="684"/>
    </location>
</feature>
<protein>
    <submittedName>
        <fullName evidence="14">C2H2 transcription factor, putative</fullName>
    </submittedName>
</protein>
<organism evidence="14 15">
    <name type="scientific">Aspergillus fumigatus (strain CBS 144.89 / FGSC A1163 / CEA10)</name>
    <name type="common">Neosartorya fumigata</name>
    <dbReference type="NCBI Taxonomy" id="451804"/>
    <lineage>
        <taxon>Eukaryota</taxon>
        <taxon>Fungi</taxon>
        <taxon>Dikarya</taxon>
        <taxon>Ascomycota</taxon>
        <taxon>Pezizomycotina</taxon>
        <taxon>Eurotiomycetes</taxon>
        <taxon>Eurotiomycetidae</taxon>
        <taxon>Eurotiales</taxon>
        <taxon>Aspergillaceae</taxon>
        <taxon>Aspergillus</taxon>
        <taxon>Aspergillus subgen. Fumigati</taxon>
    </lineage>
</organism>
<keyword evidence="7" id="KW-0238">DNA-binding</keyword>
<dbReference type="PROSITE" id="PS00463">
    <property type="entry name" value="ZN2_CY6_FUNGAL_1"/>
    <property type="match status" value="1"/>
</dbReference>
<dbReference type="CDD" id="cd00067">
    <property type="entry name" value="GAL4"/>
    <property type="match status" value="1"/>
</dbReference>
<evidence type="ECO:0000256" key="2">
    <source>
        <dbReference type="ARBA" id="ARBA00022723"/>
    </source>
</evidence>
<evidence type="ECO:0000259" key="12">
    <source>
        <dbReference type="PROSITE" id="PS50048"/>
    </source>
</evidence>
<dbReference type="GO" id="GO:0000785">
    <property type="term" value="C:chromatin"/>
    <property type="evidence" value="ECO:0007669"/>
    <property type="project" value="TreeGrafter"/>
</dbReference>
<dbReference type="Proteomes" id="UP000001699">
    <property type="component" value="Unassembled WGS sequence"/>
</dbReference>
<dbReference type="PANTHER" id="PTHR40626:SF3">
    <property type="entry name" value="TRANSCRIPTION FACTOR WITH C2H2 AND ZN(2)-CYS(6) DNA BINDING DOMAIN (EUROFUNG)-RELATED"/>
    <property type="match status" value="1"/>
</dbReference>
<dbReference type="PANTHER" id="PTHR40626">
    <property type="entry name" value="MIP31509P"/>
    <property type="match status" value="1"/>
</dbReference>
<accession>B0YAU0</accession>
<dbReference type="Pfam" id="PF00172">
    <property type="entry name" value="Zn_clus"/>
    <property type="match status" value="1"/>
</dbReference>
<evidence type="ECO:0000256" key="1">
    <source>
        <dbReference type="ARBA" id="ARBA00004123"/>
    </source>
</evidence>
<evidence type="ECO:0000256" key="10">
    <source>
        <dbReference type="PROSITE-ProRule" id="PRU00042"/>
    </source>
</evidence>
<dbReference type="SMART" id="SM00066">
    <property type="entry name" value="GAL4"/>
    <property type="match status" value="1"/>
</dbReference>
<dbReference type="PROSITE" id="PS50048">
    <property type="entry name" value="ZN2_CY6_FUNGAL_2"/>
    <property type="match status" value="1"/>
</dbReference>
<evidence type="ECO:0000256" key="8">
    <source>
        <dbReference type="ARBA" id="ARBA00023163"/>
    </source>
</evidence>
<dbReference type="InterPro" id="IPR001138">
    <property type="entry name" value="Zn2Cys6_DnaBD"/>
</dbReference>
<keyword evidence="6" id="KW-0805">Transcription regulation</keyword>
<evidence type="ECO:0000256" key="11">
    <source>
        <dbReference type="SAM" id="MobiDB-lite"/>
    </source>
</evidence>
<dbReference type="SUPFAM" id="SSF57701">
    <property type="entry name" value="Zn2/Cys6 DNA-binding domain"/>
    <property type="match status" value="1"/>
</dbReference>
<dbReference type="AlphaFoldDB" id="B0YAU0"/>
<dbReference type="GO" id="GO:0008270">
    <property type="term" value="F:zinc ion binding"/>
    <property type="evidence" value="ECO:0007669"/>
    <property type="project" value="UniProtKB-KW"/>
</dbReference>
<dbReference type="InterPro" id="IPR013087">
    <property type="entry name" value="Znf_C2H2_type"/>
</dbReference>
<dbReference type="EMBL" id="DS499600">
    <property type="protein sequence ID" value="EDP49133.1"/>
    <property type="molecule type" value="Genomic_DNA"/>
</dbReference>
<dbReference type="Gene3D" id="4.10.240.10">
    <property type="entry name" value="Zn(2)-C6 fungal-type DNA-binding domain"/>
    <property type="match status" value="1"/>
</dbReference>
<dbReference type="SUPFAM" id="SSF57667">
    <property type="entry name" value="beta-beta-alpha zinc fingers"/>
    <property type="match status" value="1"/>
</dbReference>
<dbReference type="HOGENOM" id="CLU_012538_0_1_1"/>
<dbReference type="InterPro" id="IPR036236">
    <property type="entry name" value="Znf_C2H2_sf"/>
</dbReference>
<dbReference type="GO" id="GO:0005634">
    <property type="term" value="C:nucleus"/>
    <property type="evidence" value="ECO:0007669"/>
    <property type="project" value="UniProtKB-SubCell"/>
</dbReference>
<evidence type="ECO:0000259" key="13">
    <source>
        <dbReference type="PROSITE" id="PS50157"/>
    </source>
</evidence>
<gene>
    <name evidence="14" type="ORF">AFUB_085820</name>
</gene>
<evidence type="ECO:0000313" key="14">
    <source>
        <dbReference type="EMBL" id="EDP49133.1"/>
    </source>
</evidence>
<keyword evidence="3" id="KW-0677">Repeat</keyword>
<evidence type="ECO:0000256" key="9">
    <source>
        <dbReference type="ARBA" id="ARBA00023242"/>
    </source>
</evidence>
<dbReference type="SMART" id="SM00355">
    <property type="entry name" value="ZnF_C2H2"/>
    <property type="match status" value="2"/>
</dbReference>
<comment type="subcellular location">
    <subcellularLocation>
        <location evidence="1">Nucleus</location>
    </subcellularLocation>
</comment>
<dbReference type="InterPro" id="IPR051059">
    <property type="entry name" value="VerF-like"/>
</dbReference>
<reference evidence="14 15" key="1">
    <citation type="journal article" date="2008" name="PLoS Genet.">
        <title>Genomic islands in the pathogenic filamentous fungus Aspergillus fumigatus.</title>
        <authorList>
            <person name="Fedorova N.D."/>
            <person name="Khaldi N."/>
            <person name="Joardar V.S."/>
            <person name="Maiti R."/>
            <person name="Amedeo P."/>
            <person name="Anderson M.J."/>
            <person name="Crabtree J."/>
            <person name="Silva J.C."/>
            <person name="Badger J.H."/>
            <person name="Albarraq A."/>
            <person name="Angiuoli S."/>
            <person name="Bussey H."/>
            <person name="Bowyer P."/>
            <person name="Cotty P.J."/>
            <person name="Dyer P.S."/>
            <person name="Egan A."/>
            <person name="Galens K."/>
            <person name="Fraser-Liggett C.M."/>
            <person name="Haas B.J."/>
            <person name="Inman J.M."/>
            <person name="Kent R."/>
            <person name="Lemieux S."/>
            <person name="Malavazi I."/>
            <person name="Orvis J."/>
            <person name="Roemer T."/>
            <person name="Ronning C.M."/>
            <person name="Sundaram J.P."/>
            <person name="Sutton G."/>
            <person name="Turner G."/>
            <person name="Venter J.C."/>
            <person name="White O.R."/>
            <person name="Whitty B.R."/>
            <person name="Youngman P."/>
            <person name="Wolfe K.H."/>
            <person name="Goldman G.H."/>
            <person name="Wortman J.R."/>
            <person name="Jiang B."/>
            <person name="Denning D.W."/>
            <person name="Nierman W.C."/>
        </authorList>
    </citation>
    <scope>NUCLEOTIDE SEQUENCE [LARGE SCALE GENOMIC DNA]</scope>
    <source>
        <strain evidence="15">CBS 144.89 / FGSC A1163 / CEA10</strain>
    </source>
</reference>
<feature type="domain" description="Zn(2)-C6 fungal-type" evidence="12">
    <location>
        <begin position="81"/>
        <end position="110"/>
    </location>
</feature>
<evidence type="ECO:0000256" key="3">
    <source>
        <dbReference type="ARBA" id="ARBA00022737"/>
    </source>
</evidence>
<dbReference type="PROSITE" id="PS00028">
    <property type="entry name" value="ZINC_FINGER_C2H2_1"/>
    <property type="match status" value="1"/>
</dbReference>
<keyword evidence="9" id="KW-0539">Nucleus</keyword>
<keyword evidence="15" id="KW-1185">Reference proteome</keyword>
<dbReference type="Pfam" id="PF04082">
    <property type="entry name" value="Fungal_trans"/>
    <property type="match status" value="1"/>
</dbReference>
<dbReference type="InterPro" id="IPR007219">
    <property type="entry name" value="XnlR_reg_dom"/>
</dbReference>
<dbReference type="GO" id="GO:0006351">
    <property type="term" value="P:DNA-templated transcription"/>
    <property type="evidence" value="ECO:0007669"/>
    <property type="project" value="InterPro"/>
</dbReference>
<dbReference type="CDD" id="cd12148">
    <property type="entry name" value="fungal_TF_MHR"/>
    <property type="match status" value="1"/>
</dbReference>